<dbReference type="OrthoDB" id="1911848at2759"/>
<dbReference type="Proteomes" id="UP000326924">
    <property type="component" value="Unassembled WGS sequence"/>
</dbReference>
<gene>
    <name evidence="2" type="ORF">FN846DRAFT_774143</name>
</gene>
<evidence type="ECO:0000313" key="2">
    <source>
        <dbReference type="EMBL" id="KAA8911285.1"/>
    </source>
</evidence>
<sequence>MEAQRIIQDFNDRTRDYWQTGSEYEKVTALLLYWEEDDLNVVPEVDKLRTLFEQEFNFSTATVILPSISPRAELQYELAAFVKKHGLAPRSLIIVYYAGHADPPDAKNPSSLGHSHWRAKEAGGPTLDWFELQPTLYAAQSDILILLDCCHAALKTRGGKDSKMEILAASASGSCTPAPGRLSFTSVLIRQVRKRLKLGPNAEFTIRWLHKHLFDDKIDFLLETPVYFDLSNEDQSSIVLKPLLLAPPSGFARKAIPPSSFMLLKVSLVDDPTGLQIANWLKSFSPKNIRAVDIEGLVLKARRLEGLKEHQTLFPGSLLGSLSESAQREVAERLRDLSDVVSSTASTAAAQAKKTTASVRSAAVFSDPKSAERALNNLEATVSDLCASVESNLLLDPNVDLKAAAHDEVAIAVGAGDAISLRQYLLDRNLIPEKPELPNEAITFTDLNSEDSVRFRYAEVAGTPVIVESFEYGFMVSSDDEGPPPGTAKQFKTMVTQLSQPKRTSFHILPCVGYIHESSAQRFGLVFELSPGQATGHKTLFDSFSAAKRVPLGHRIQLSYALAVAIENLHRVGWVHKELRSQNIVFFAHEEPGQDQTKPRAEAYLPELAIDVGKPYLFGFEYSRPDDAETALMPDFSTETNVYRHPERWGKPGVRFTKPHDIYALGVILFELARWQTAISFAGSHSRMDPWKLKEKFLAEAKKNFPHRVGQVFSDVIVACLSFEESTRGFNELDMHKVFQTDVLERLHKAVGNI</sequence>
<dbReference type="GO" id="GO:0005524">
    <property type="term" value="F:ATP binding"/>
    <property type="evidence" value="ECO:0007669"/>
    <property type="project" value="InterPro"/>
</dbReference>
<dbReference type="PANTHER" id="PTHR37542">
    <property type="entry name" value="HELO DOMAIN-CONTAINING PROTEIN-RELATED"/>
    <property type="match status" value="1"/>
</dbReference>
<dbReference type="AlphaFoldDB" id="A0A5J5F4S4"/>
<dbReference type="InParanoid" id="A0A5J5F4S4"/>
<dbReference type="InterPro" id="IPR000719">
    <property type="entry name" value="Prot_kinase_dom"/>
</dbReference>
<comment type="caution">
    <text evidence="2">The sequence shown here is derived from an EMBL/GenBank/DDBJ whole genome shotgun (WGS) entry which is preliminary data.</text>
</comment>
<dbReference type="GO" id="GO:0004672">
    <property type="term" value="F:protein kinase activity"/>
    <property type="evidence" value="ECO:0007669"/>
    <property type="project" value="InterPro"/>
</dbReference>
<evidence type="ECO:0000313" key="3">
    <source>
        <dbReference type="Proteomes" id="UP000326924"/>
    </source>
</evidence>
<dbReference type="SUPFAM" id="SSF56112">
    <property type="entry name" value="Protein kinase-like (PK-like)"/>
    <property type="match status" value="1"/>
</dbReference>
<protein>
    <submittedName>
        <fullName evidence="2">Kinase-like domain-containing protein</fullName>
    </submittedName>
</protein>
<organism evidence="2 3">
    <name type="scientific">Sphaerosporella brunnea</name>
    <dbReference type="NCBI Taxonomy" id="1250544"/>
    <lineage>
        <taxon>Eukaryota</taxon>
        <taxon>Fungi</taxon>
        <taxon>Dikarya</taxon>
        <taxon>Ascomycota</taxon>
        <taxon>Pezizomycotina</taxon>
        <taxon>Pezizomycetes</taxon>
        <taxon>Pezizales</taxon>
        <taxon>Pyronemataceae</taxon>
        <taxon>Sphaerosporella</taxon>
    </lineage>
</organism>
<dbReference type="EMBL" id="VXIS01000037">
    <property type="protein sequence ID" value="KAA8911285.1"/>
    <property type="molecule type" value="Genomic_DNA"/>
</dbReference>
<dbReference type="PROSITE" id="PS50011">
    <property type="entry name" value="PROTEIN_KINASE_DOM"/>
    <property type="match status" value="1"/>
</dbReference>
<keyword evidence="2" id="KW-0808">Transferase</keyword>
<reference evidence="2 3" key="1">
    <citation type="submission" date="2019-09" db="EMBL/GenBank/DDBJ databases">
        <title>Draft genome of the ectomycorrhizal ascomycete Sphaerosporella brunnea.</title>
        <authorList>
            <consortium name="DOE Joint Genome Institute"/>
            <person name="Benucci G.M."/>
            <person name="Marozzi G."/>
            <person name="Antonielli L."/>
            <person name="Sanchez S."/>
            <person name="Marco P."/>
            <person name="Wang X."/>
            <person name="Falini L.B."/>
            <person name="Barry K."/>
            <person name="Haridas S."/>
            <person name="Lipzen A."/>
            <person name="Labutti K."/>
            <person name="Grigoriev I.V."/>
            <person name="Murat C."/>
            <person name="Martin F."/>
            <person name="Albertini E."/>
            <person name="Donnini D."/>
            <person name="Bonito G."/>
        </authorList>
    </citation>
    <scope>NUCLEOTIDE SEQUENCE [LARGE SCALE GENOMIC DNA]</scope>
    <source>
        <strain evidence="2 3">Sb_GMNB300</strain>
    </source>
</reference>
<keyword evidence="2" id="KW-0418">Kinase</keyword>
<name>A0A5J5F4S4_9PEZI</name>
<dbReference type="InterPro" id="IPR011009">
    <property type="entry name" value="Kinase-like_dom_sf"/>
</dbReference>
<accession>A0A5J5F4S4</accession>
<dbReference type="Gene3D" id="1.10.510.10">
    <property type="entry name" value="Transferase(Phosphotransferase) domain 1"/>
    <property type="match status" value="1"/>
</dbReference>
<evidence type="ECO:0000259" key="1">
    <source>
        <dbReference type="PROSITE" id="PS50011"/>
    </source>
</evidence>
<dbReference type="SMART" id="SM00220">
    <property type="entry name" value="S_TKc"/>
    <property type="match status" value="1"/>
</dbReference>
<keyword evidence="3" id="KW-1185">Reference proteome</keyword>
<proteinExistence type="predicted"/>
<feature type="domain" description="Protein kinase" evidence="1">
    <location>
        <begin position="407"/>
        <end position="739"/>
    </location>
</feature>
<dbReference type="PANTHER" id="PTHR37542:SF3">
    <property type="entry name" value="PRION-INHIBITION AND PROPAGATION HELO DOMAIN-CONTAINING PROTEIN"/>
    <property type="match status" value="1"/>
</dbReference>